<gene>
    <name evidence="4" type="ORF">SAMN04488570_2693</name>
</gene>
<dbReference type="RefSeq" id="WP_091730551.1">
    <property type="nucleotide sequence ID" value="NZ_LT629757.1"/>
</dbReference>
<feature type="domain" description="LRAT" evidence="3">
    <location>
        <begin position="7"/>
        <end position="107"/>
    </location>
</feature>
<reference evidence="5" key="1">
    <citation type="submission" date="2016-10" db="EMBL/GenBank/DDBJ databases">
        <authorList>
            <person name="Varghese N."/>
            <person name="Submissions S."/>
        </authorList>
    </citation>
    <scope>NUCLEOTIDE SEQUENCE [LARGE SCALE GENOMIC DNA]</scope>
    <source>
        <strain evidence="5">DSM 22127</strain>
    </source>
</reference>
<dbReference type="STRING" id="642780.SAMN04488570_2693"/>
<dbReference type="PROSITE" id="PS51934">
    <property type="entry name" value="LRAT"/>
    <property type="match status" value="1"/>
</dbReference>
<name>A0A1H1V1F0_9ACTN</name>
<proteinExistence type="predicted"/>
<dbReference type="PANTHER" id="PTHR46137:SF1">
    <property type="entry name" value="LRAT DOMAIN-CONTAINING PROTEIN"/>
    <property type="match status" value="1"/>
</dbReference>
<protein>
    <submittedName>
        <fullName evidence="4">Lecithin retinol acyltransferase</fullName>
    </submittedName>
</protein>
<dbReference type="AlphaFoldDB" id="A0A1H1V1F0"/>
<dbReference type="OrthoDB" id="9812095at2"/>
<accession>A0A1H1V1F0</accession>
<feature type="transmembrane region" description="Helical" evidence="2">
    <location>
        <begin position="202"/>
        <end position="228"/>
    </location>
</feature>
<keyword evidence="4" id="KW-0012">Acyltransferase</keyword>
<organism evidence="4 5">
    <name type="scientific">Nocardioides scoriae</name>
    <dbReference type="NCBI Taxonomy" id="642780"/>
    <lineage>
        <taxon>Bacteria</taxon>
        <taxon>Bacillati</taxon>
        <taxon>Actinomycetota</taxon>
        <taxon>Actinomycetes</taxon>
        <taxon>Propionibacteriales</taxon>
        <taxon>Nocardioidaceae</taxon>
        <taxon>Nocardioides</taxon>
    </lineage>
</organism>
<dbReference type="Proteomes" id="UP000198859">
    <property type="component" value="Chromosome I"/>
</dbReference>
<feature type="region of interest" description="Disordered" evidence="1">
    <location>
        <begin position="277"/>
        <end position="307"/>
    </location>
</feature>
<keyword evidence="5" id="KW-1185">Reference proteome</keyword>
<dbReference type="PANTHER" id="PTHR46137">
    <property type="entry name" value="OS05G0310600 PROTEIN"/>
    <property type="match status" value="1"/>
</dbReference>
<dbReference type="GO" id="GO:0016746">
    <property type="term" value="F:acyltransferase activity"/>
    <property type="evidence" value="ECO:0007669"/>
    <property type="project" value="UniProtKB-KW"/>
</dbReference>
<evidence type="ECO:0000259" key="3">
    <source>
        <dbReference type="PROSITE" id="PS51934"/>
    </source>
</evidence>
<feature type="transmembrane region" description="Helical" evidence="2">
    <location>
        <begin position="248"/>
        <end position="273"/>
    </location>
</feature>
<dbReference type="Pfam" id="PF04970">
    <property type="entry name" value="LRAT"/>
    <property type="match status" value="1"/>
</dbReference>
<keyword evidence="2" id="KW-0812">Transmembrane</keyword>
<dbReference type="EMBL" id="LT629757">
    <property type="protein sequence ID" value="SDS78607.1"/>
    <property type="molecule type" value="Genomic_DNA"/>
</dbReference>
<evidence type="ECO:0000256" key="1">
    <source>
        <dbReference type="SAM" id="MobiDB-lite"/>
    </source>
</evidence>
<keyword evidence="2" id="KW-1133">Transmembrane helix</keyword>
<dbReference type="InterPro" id="IPR007053">
    <property type="entry name" value="LRAT_dom"/>
</dbReference>
<evidence type="ECO:0000256" key="2">
    <source>
        <dbReference type="SAM" id="Phobius"/>
    </source>
</evidence>
<evidence type="ECO:0000313" key="4">
    <source>
        <dbReference type="EMBL" id="SDS78607.1"/>
    </source>
</evidence>
<evidence type="ECO:0000313" key="5">
    <source>
        <dbReference type="Proteomes" id="UP000198859"/>
    </source>
</evidence>
<dbReference type="Gene3D" id="3.90.1720.10">
    <property type="entry name" value="endopeptidase domain like (from Nostoc punctiforme)"/>
    <property type="match status" value="1"/>
</dbReference>
<keyword evidence="2" id="KW-0472">Membrane</keyword>
<keyword evidence="4" id="KW-0808">Transferase</keyword>
<sequence length="307" mass="30269">MARADHIYVRRPAGYTHHGVDCGDGTVIHFTGEPGQQKINASIARTSLEEFLDGGKLLVREYGKRNDVDTTIGRAESRISETGYHLVVNNCEHFATWCCTGKPVSEQVRGVGSLTAHGAVATGAAAATSGVVAGLGVTAGLSGPGIMSGLAAAGSAVGGAASGPAVLAALPAVVSIGITNVALRDDETLPPSERASRRDGRWASVAGAGGAMAGGIGAISAAGTVSGLSGAGIASGLAGIGALAGGGMAAGTAVVVAAPAVAAAAIGTGVYLAGRKLRTRKRAEPRTPITSEVEGLQSTDKRDHSEG</sequence>